<dbReference type="GeneID" id="64591593"/>
<feature type="region of interest" description="Disordered" evidence="1">
    <location>
        <begin position="328"/>
        <end position="447"/>
    </location>
</feature>
<dbReference type="AlphaFoldDB" id="A0A9P7DIS0"/>
<dbReference type="OrthoDB" id="3253416at2759"/>
<evidence type="ECO:0000313" key="2">
    <source>
        <dbReference type="EMBL" id="KAG1794600.1"/>
    </source>
</evidence>
<dbReference type="RefSeq" id="XP_041160711.1">
    <property type="nucleotide sequence ID" value="XM_041297829.1"/>
</dbReference>
<proteinExistence type="predicted"/>
<keyword evidence="3" id="KW-1185">Reference proteome</keyword>
<reference evidence="2" key="1">
    <citation type="journal article" date="2020" name="New Phytol.">
        <title>Comparative genomics reveals dynamic genome evolution in host specialist ectomycorrhizal fungi.</title>
        <authorList>
            <person name="Lofgren L.A."/>
            <person name="Nguyen N.H."/>
            <person name="Vilgalys R."/>
            <person name="Ruytinx J."/>
            <person name="Liao H.L."/>
            <person name="Branco S."/>
            <person name="Kuo A."/>
            <person name="LaButti K."/>
            <person name="Lipzen A."/>
            <person name="Andreopoulos W."/>
            <person name="Pangilinan J."/>
            <person name="Riley R."/>
            <person name="Hundley H."/>
            <person name="Na H."/>
            <person name="Barry K."/>
            <person name="Grigoriev I.V."/>
            <person name="Stajich J.E."/>
            <person name="Kennedy P.G."/>
        </authorList>
    </citation>
    <scope>NUCLEOTIDE SEQUENCE</scope>
    <source>
        <strain evidence="2">S12</strain>
    </source>
</reference>
<dbReference type="EMBL" id="JABBWE010000025">
    <property type="protein sequence ID" value="KAG1794600.1"/>
    <property type="molecule type" value="Genomic_DNA"/>
</dbReference>
<protein>
    <submittedName>
        <fullName evidence="2">Uncharacterized protein</fullName>
    </submittedName>
</protein>
<gene>
    <name evidence="2" type="ORF">HD556DRAFT_1236498</name>
</gene>
<dbReference type="Proteomes" id="UP000719766">
    <property type="component" value="Unassembled WGS sequence"/>
</dbReference>
<evidence type="ECO:0000256" key="1">
    <source>
        <dbReference type="SAM" id="MobiDB-lite"/>
    </source>
</evidence>
<feature type="compositionally biased region" description="Low complexity" evidence="1">
    <location>
        <begin position="355"/>
        <end position="366"/>
    </location>
</feature>
<organism evidence="2 3">
    <name type="scientific">Suillus plorans</name>
    <dbReference type="NCBI Taxonomy" id="116603"/>
    <lineage>
        <taxon>Eukaryota</taxon>
        <taxon>Fungi</taxon>
        <taxon>Dikarya</taxon>
        <taxon>Basidiomycota</taxon>
        <taxon>Agaricomycotina</taxon>
        <taxon>Agaricomycetes</taxon>
        <taxon>Agaricomycetidae</taxon>
        <taxon>Boletales</taxon>
        <taxon>Suillineae</taxon>
        <taxon>Suillaceae</taxon>
        <taxon>Suillus</taxon>
    </lineage>
</organism>
<name>A0A9P7DIS0_9AGAM</name>
<sequence>MSTPGLKKKSRRTREQCKISAARTAKMWKEVGDARSAYMVTITDLAEKYHISLEWMSKQFFLGGKLLKSSRKVSMFNAVVRREIAKCKENGILDGRKTLAIVSRELKESGEWKNLTQEEEDELMDDIQVESVSKASIKVYAKDVATEIAKTMGNIDPEIIGLEKRTGCNVFWGLTRNASNNNFGPQSYASDPVKNACLALFKLMPEQIVVNIDAYIVSGVKGVVRTSGARQTTLLKKEIRDMIRTNMEEILNTQGVSAAEMPQVAYHNHEWFIRAWGIELIGWTEGAITNPGEISSSVALRRLHNALKVGLCYWRELTDEELATRKEAHEQRIISGEEQPRATRSDKGKRKRGRPSPSISAKSKAIIQDEDSEDEDLTNRTSNNDSPTPPTPPSPAINNGASPLSARITDISNNNEDVPERSPALIEGPQRRPDLVEGTAGAMGPDNQIPSFLSIEGTTSTHQNGAFNIFQPWNTSTVMHGM</sequence>
<comment type="caution">
    <text evidence="2">The sequence shown here is derived from an EMBL/GenBank/DDBJ whole genome shotgun (WGS) entry which is preliminary data.</text>
</comment>
<evidence type="ECO:0000313" key="3">
    <source>
        <dbReference type="Proteomes" id="UP000719766"/>
    </source>
</evidence>
<accession>A0A9P7DIS0</accession>